<protein>
    <submittedName>
        <fullName evidence="2">Uncharacterized protein</fullName>
    </submittedName>
</protein>
<dbReference type="RefSeq" id="WP_267163768.1">
    <property type="nucleotide sequence ID" value="NZ_CP112972.1"/>
</dbReference>
<organism evidence="2 3">
    <name type="scientific">Halovenus salina</name>
    <dbReference type="NCBI Taxonomy" id="1510225"/>
    <lineage>
        <taxon>Archaea</taxon>
        <taxon>Methanobacteriati</taxon>
        <taxon>Methanobacteriota</taxon>
        <taxon>Stenosarchaea group</taxon>
        <taxon>Halobacteria</taxon>
        <taxon>Halobacteriales</taxon>
        <taxon>Haloarculaceae</taxon>
        <taxon>Halovenus</taxon>
    </lineage>
</organism>
<keyword evidence="3" id="KW-1185">Reference proteome</keyword>
<keyword evidence="1" id="KW-0812">Transmembrane</keyword>
<keyword evidence="1" id="KW-1133">Transmembrane helix</keyword>
<evidence type="ECO:0000256" key="1">
    <source>
        <dbReference type="SAM" id="Phobius"/>
    </source>
</evidence>
<feature type="transmembrane region" description="Helical" evidence="1">
    <location>
        <begin position="43"/>
        <end position="65"/>
    </location>
</feature>
<dbReference type="AlphaFoldDB" id="A0ABD5W334"/>
<dbReference type="EMBL" id="JBHSZI010000001">
    <property type="protein sequence ID" value="MFC7057960.1"/>
    <property type="molecule type" value="Genomic_DNA"/>
</dbReference>
<dbReference type="Proteomes" id="UP001596445">
    <property type="component" value="Unassembled WGS sequence"/>
</dbReference>
<feature type="transmembrane region" description="Helical" evidence="1">
    <location>
        <begin position="71"/>
        <end position="94"/>
    </location>
</feature>
<keyword evidence="1" id="KW-0472">Membrane</keyword>
<gene>
    <name evidence="2" type="ORF">ACFQQG_06990</name>
</gene>
<evidence type="ECO:0000313" key="3">
    <source>
        <dbReference type="Proteomes" id="UP001596445"/>
    </source>
</evidence>
<reference evidence="2 3" key="1">
    <citation type="journal article" date="2019" name="Int. J. Syst. Evol. Microbiol.">
        <title>The Global Catalogue of Microorganisms (GCM) 10K type strain sequencing project: providing services to taxonomists for standard genome sequencing and annotation.</title>
        <authorList>
            <consortium name="The Broad Institute Genomics Platform"/>
            <consortium name="The Broad Institute Genome Sequencing Center for Infectious Disease"/>
            <person name="Wu L."/>
            <person name="Ma J."/>
        </authorList>
    </citation>
    <scope>NUCLEOTIDE SEQUENCE [LARGE SCALE GENOMIC DNA]</scope>
    <source>
        <strain evidence="2 3">JCM 30072</strain>
    </source>
</reference>
<evidence type="ECO:0000313" key="2">
    <source>
        <dbReference type="EMBL" id="MFC7057960.1"/>
    </source>
</evidence>
<proteinExistence type="predicted"/>
<dbReference type="GeneID" id="76629910"/>
<name>A0ABD5W334_9EURY</name>
<sequence length="97" mass="9664">MVDEVILGAIGVGITLFGIAIVGERTGLLTHYPDDSGPARLRYGAGGTVLGYGILTVGTAVGLVATDWTALLWGGWAAVTVLVGFGVAGFAAAVDSS</sequence>
<comment type="caution">
    <text evidence="2">The sequence shown here is derived from an EMBL/GenBank/DDBJ whole genome shotgun (WGS) entry which is preliminary data.</text>
</comment>
<accession>A0ABD5W334</accession>
<feature type="transmembrane region" description="Helical" evidence="1">
    <location>
        <begin position="6"/>
        <end position="23"/>
    </location>
</feature>